<dbReference type="EnsemblPlants" id="Pp3c3_3460V3.1">
    <property type="protein sequence ID" value="PAC:32943649.CDS.1"/>
    <property type="gene ID" value="Pp3c3_3460"/>
</dbReference>
<dbReference type="InParanoid" id="A0A2K1KT65"/>
<accession>A0A2K1KT65</accession>
<evidence type="ECO:0000313" key="2">
    <source>
        <dbReference type="EMBL" id="PNR56972.1"/>
    </source>
</evidence>
<reference evidence="3" key="3">
    <citation type="submission" date="2020-12" db="UniProtKB">
        <authorList>
            <consortium name="EnsemblPlants"/>
        </authorList>
    </citation>
    <scope>IDENTIFICATION</scope>
</reference>
<dbReference type="PaxDb" id="3218-PP1S1_546V6.1"/>
<dbReference type="Proteomes" id="UP000006727">
    <property type="component" value="Chromosome 3"/>
</dbReference>
<evidence type="ECO:0000256" key="1">
    <source>
        <dbReference type="SAM" id="MobiDB-lite"/>
    </source>
</evidence>
<protein>
    <submittedName>
        <fullName evidence="2 3">Uncharacterized protein</fullName>
    </submittedName>
</protein>
<dbReference type="EMBL" id="ABEU02000003">
    <property type="protein sequence ID" value="PNR56972.1"/>
    <property type="molecule type" value="Genomic_DNA"/>
</dbReference>
<name>A0A2K1KT65_PHYPA</name>
<gene>
    <name evidence="2" type="ORF">PHYPA_003965</name>
</gene>
<organism evidence="2">
    <name type="scientific">Physcomitrium patens</name>
    <name type="common">Spreading-leaved earth moss</name>
    <name type="synonym">Physcomitrella patens</name>
    <dbReference type="NCBI Taxonomy" id="3218"/>
    <lineage>
        <taxon>Eukaryota</taxon>
        <taxon>Viridiplantae</taxon>
        <taxon>Streptophyta</taxon>
        <taxon>Embryophyta</taxon>
        <taxon>Bryophyta</taxon>
        <taxon>Bryophytina</taxon>
        <taxon>Bryopsida</taxon>
        <taxon>Funariidae</taxon>
        <taxon>Funariales</taxon>
        <taxon>Funariaceae</taxon>
        <taxon>Physcomitrium</taxon>
    </lineage>
</organism>
<sequence length="80" mass="8475">MWFGRDGPFSHRKNWRAGHYGPVTPTMAVLIRRQGPGPGTRKGSGRAHGITGDPGSCRLVGGGSWMINARGYGCTVCGFG</sequence>
<keyword evidence="4" id="KW-1185">Reference proteome</keyword>
<proteinExistence type="predicted"/>
<feature type="region of interest" description="Disordered" evidence="1">
    <location>
        <begin position="33"/>
        <end position="53"/>
    </location>
</feature>
<evidence type="ECO:0000313" key="3">
    <source>
        <dbReference type="EnsemblPlants" id="PAC:32943649.CDS.1"/>
    </source>
</evidence>
<dbReference type="Gramene" id="Pp3c3_3460V3.1">
    <property type="protein sequence ID" value="PAC:32943649.CDS.1"/>
    <property type="gene ID" value="Pp3c3_3460"/>
</dbReference>
<evidence type="ECO:0000313" key="4">
    <source>
        <dbReference type="Proteomes" id="UP000006727"/>
    </source>
</evidence>
<dbReference type="AlphaFoldDB" id="A0A2K1KT65"/>
<reference evidence="2 4" key="1">
    <citation type="journal article" date="2008" name="Science">
        <title>The Physcomitrella genome reveals evolutionary insights into the conquest of land by plants.</title>
        <authorList>
            <person name="Rensing S."/>
            <person name="Lang D."/>
            <person name="Zimmer A."/>
            <person name="Terry A."/>
            <person name="Salamov A."/>
            <person name="Shapiro H."/>
            <person name="Nishiyama T."/>
            <person name="Perroud P.-F."/>
            <person name="Lindquist E."/>
            <person name="Kamisugi Y."/>
            <person name="Tanahashi T."/>
            <person name="Sakakibara K."/>
            <person name="Fujita T."/>
            <person name="Oishi K."/>
            <person name="Shin-I T."/>
            <person name="Kuroki Y."/>
            <person name="Toyoda A."/>
            <person name="Suzuki Y."/>
            <person name="Hashimoto A."/>
            <person name="Yamaguchi K."/>
            <person name="Sugano A."/>
            <person name="Kohara Y."/>
            <person name="Fujiyama A."/>
            <person name="Anterola A."/>
            <person name="Aoki S."/>
            <person name="Ashton N."/>
            <person name="Barbazuk W.B."/>
            <person name="Barker E."/>
            <person name="Bennetzen J."/>
            <person name="Bezanilla M."/>
            <person name="Blankenship R."/>
            <person name="Cho S.H."/>
            <person name="Dutcher S."/>
            <person name="Estelle M."/>
            <person name="Fawcett J.A."/>
            <person name="Gundlach H."/>
            <person name="Hanada K."/>
            <person name="Heyl A."/>
            <person name="Hicks K.A."/>
            <person name="Hugh J."/>
            <person name="Lohr M."/>
            <person name="Mayer K."/>
            <person name="Melkozernov A."/>
            <person name="Murata T."/>
            <person name="Nelson D."/>
            <person name="Pils B."/>
            <person name="Prigge M."/>
            <person name="Reiss B."/>
            <person name="Renner T."/>
            <person name="Rombauts S."/>
            <person name="Rushton P."/>
            <person name="Sanderfoot A."/>
            <person name="Schween G."/>
            <person name="Shiu S.-H."/>
            <person name="Stueber K."/>
            <person name="Theodoulou F.L."/>
            <person name="Tu H."/>
            <person name="Van de Peer Y."/>
            <person name="Verrier P.J."/>
            <person name="Waters E."/>
            <person name="Wood A."/>
            <person name="Yang L."/>
            <person name="Cove D."/>
            <person name="Cuming A."/>
            <person name="Hasebe M."/>
            <person name="Lucas S."/>
            <person name="Mishler D.B."/>
            <person name="Reski R."/>
            <person name="Grigoriev I."/>
            <person name="Quatrano R.S."/>
            <person name="Boore J.L."/>
        </authorList>
    </citation>
    <scope>NUCLEOTIDE SEQUENCE [LARGE SCALE GENOMIC DNA]</scope>
    <source>
        <strain evidence="3 4">cv. Gransden 2004</strain>
    </source>
</reference>
<reference evidence="2 4" key="2">
    <citation type="journal article" date="2018" name="Plant J.">
        <title>The Physcomitrella patens chromosome-scale assembly reveals moss genome structure and evolution.</title>
        <authorList>
            <person name="Lang D."/>
            <person name="Ullrich K.K."/>
            <person name="Murat F."/>
            <person name="Fuchs J."/>
            <person name="Jenkins J."/>
            <person name="Haas F.B."/>
            <person name="Piednoel M."/>
            <person name="Gundlach H."/>
            <person name="Van Bel M."/>
            <person name="Meyberg R."/>
            <person name="Vives C."/>
            <person name="Morata J."/>
            <person name="Symeonidi A."/>
            <person name="Hiss M."/>
            <person name="Muchero W."/>
            <person name="Kamisugi Y."/>
            <person name="Saleh O."/>
            <person name="Blanc G."/>
            <person name="Decker E.L."/>
            <person name="van Gessel N."/>
            <person name="Grimwood J."/>
            <person name="Hayes R.D."/>
            <person name="Graham S.W."/>
            <person name="Gunter L.E."/>
            <person name="McDaniel S.F."/>
            <person name="Hoernstein S.N.W."/>
            <person name="Larsson A."/>
            <person name="Li F.W."/>
            <person name="Perroud P.F."/>
            <person name="Phillips J."/>
            <person name="Ranjan P."/>
            <person name="Rokshar D.S."/>
            <person name="Rothfels C.J."/>
            <person name="Schneider L."/>
            <person name="Shu S."/>
            <person name="Stevenson D.W."/>
            <person name="Thummler F."/>
            <person name="Tillich M."/>
            <person name="Villarreal Aguilar J.C."/>
            <person name="Widiez T."/>
            <person name="Wong G.K."/>
            <person name="Wymore A."/>
            <person name="Zhang Y."/>
            <person name="Zimmer A.D."/>
            <person name="Quatrano R.S."/>
            <person name="Mayer K.F.X."/>
            <person name="Goodstein D."/>
            <person name="Casacuberta J.M."/>
            <person name="Vandepoele K."/>
            <person name="Reski R."/>
            <person name="Cuming A.C."/>
            <person name="Tuskan G.A."/>
            <person name="Maumus F."/>
            <person name="Salse J."/>
            <person name="Schmutz J."/>
            <person name="Rensing S.A."/>
        </authorList>
    </citation>
    <scope>NUCLEOTIDE SEQUENCE [LARGE SCALE GENOMIC DNA]</scope>
    <source>
        <strain evidence="3 4">cv. Gransden 2004</strain>
    </source>
</reference>